<evidence type="ECO:0000259" key="2">
    <source>
        <dbReference type="Pfam" id="PF00078"/>
    </source>
</evidence>
<organism evidence="3 4">
    <name type="scientific">Mytilus coruscus</name>
    <name type="common">Sea mussel</name>
    <dbReference type="NCBI Taxonomy" id="42192"/>
    <lineage>
        <taxon>Eukaryota</taxon>
        <taxon>Metazoa</taxon>
        <taxon>Spiralia</taxon>
        <taxon>Lophotrochozoa</taxon>
        <taxon>Mollusca</taxon>
        <taxon>Bivalvia</taxon>
        <taxon>Autobranchia</taxon>
        <taxon>Pteriomorphia</taxon>
        <taxon>Mytilida</taxon>
        <taxon>Mytiloidea</taxon>
        <taxon>Mytilidae</taxon>
        <taxon>Mytilinae</taxon>
        <taxon>Mytilus</taxon>
    </lineage>
</organism>
<evidence type="ECO:0000313" key="3">
    <source>
        <dbReference type="EMBL" id="CAC5375862.1"/>
    </source>
</evidence>
<reference evidence="3 4" key="1">
    <citation type="submission" date="2020-06" db="EMBL/GenBank/DDBJ databases">
        <authorList>
            <person name="Li R."/>
            <person name="Bekaert M."/>
        </authorList>
    </citation>
    <scope>NUCLEOTIDE SEQUENCE [LARGE SCALE GENOMIC DNA]</scope>
    <source>
        <strain evidence="4">wild</strain>
    </source>
</reference>
<proteinExistence type="predicted"/>
<dbReference type="Gene3D" id="3.30.70.270">
    <property type="match status" value="2"/>
</dbReference>
<dbReference type="SUPFAM" id="SSF56672">
    <property type="entry name" value="DNA/RNA polymerases"/>
    <property type="match status" value="1"/>
</dbReference>
<feature type="region of interest" description="Disordered" evidence="1">
    <location>
        <begin position="251"/>
        <end position="277"/>
    </location>
</feature>
<dbReference type="Proteomes" id="UP000507470">
    <property type="component" value="Unassembled WGS sequence"/>
</dbReference>
<dbReference type="InterPro" id="IPR043128">
    <property type="entry name" value="Rev_trsase/Diguanyl_cyclase"/>
</dbReference>
<evidence type="ECO:0000256" key="1">
    <source>
        <dbReference type="SAM" id="MobiDB-lite"/>
    </source>
</evidence>
<accession>A0A6J8AYN9</accession>
<sequence>MGMLQNVKGVFSIPDKDDKTKDICKQDIPEENNNEQLWDPPIDLGPNLALNTATTQGRVGSFCKGWGNDVLVFSSGFEEHLMNVRTVLRRLKEKGIKLNPSKFELFKREVRYLGHLISETGYQMDPTNKETVIALREKKPKSIELRKIWGFVGYYRKYILNFSKRLEPIYNLLKVNDKSHQKSKIKGKSTNQASSGYMNSCSKTVENNSIAKTLQTADAQAKGEVNWTDTLSKCTVEMSDDELGKLSCPFRSMSEKVDQPNDKVQSVSNPENKLETN</sequence>
<name>A0A6J8AYN9_MYTCO</name>
<feature type="compositionally biased region" description="Polar residues" evidence="1">
    <location>
        <begin position="262"/>
        <end position="271"/>
    </location>
</feature>
<feature type="domain" description="Reverse transcriptase" evidence="2">
    <location>
        <begin position="69"/>
        <end position="115"/>
    </location>
</feature>
<dbReference type="OrthoDB" id="10580451at2759"/>
<gene>
    <name evidence="3" type="ORF">MCOR_12718</name>
</gene>
<dbReference type="EMBL" id="CACVKT020002165">
    <property type="protein sequence ID" value="CAC5375862.1"/>
    <property type="molecule type" value="Genomic_DNA"/>
</dbReference>
<dbReference type="InterPro" id="IPR043502">
    <property type="entry name" value="DNA/RNA_pol_sf"/>
</dbReference>
<dbReference type="AlphaFoldDB" id="A0A6J8AYN9"/>
<dbReference type="PANTHER" id="PTHR33064">
    <property type="entry name" value="POL PROTEIN"/>
    <property type="match status" value="1"/>
</dbReference>
<keyword evidence="4" id="KW-1185">Reference proteome</keyword>
<dbReference type="InterPro" id="IPR051320">
    <property type="entry name" value="Viral_Replic_Matur_Polypro"/>
</dbReference>
<protein>
    <recommendedName>
        <fullName evidence="2">Reverse transcriptase domain-containing protein</fullName>
    </recommendedName>
</protein>
<dbReference type="Pfam" id="PF00078">
    <property type="entry name" value="RVT_1"/>
    <property type="match status" value="1"/>
</dbReference>
<dbReference type="PANTHER" id="PTHR33064:SF37">
    <property type="entry name" value="RIBONUCLEASE H"/>
    <property type="match status" value="1"/>
</dbReference>
<evidence type="ECO:0000313" key="4">
    <source>
        <dbReference type="Proteomes" id="UP000507470"/>
    </source>
</evidence>
<dbReference type="InterPro" id="IPR000477">
    <property type="entry name" value="RT_dom"/>
</dbReference>